<dbReference type="SMART" id="SM00028">
    <property type="entry name" value="TPR"/>
    <property type="match status" value="3"/>
</dbReference>
<evidence type="ECO:0000313" key="2">
    <source>
        <dbReference type="EMBL" id="EQC33349.1"/>
    </source>
</evidence>
<dbReference type="OMA" id="KIYANMS"/>
<sequence>MAYTADETALLAQKPRMGALSVAEKIEQANLLKTQGNTLFKGGEYKKAIHKYSAVFLYVNGLSVAGDGMSTYSQGNASMSASAAEGDEIKQLKIVAYTNTAMSHLKLEAFDKALDVCEKVLAIEPEHVKALFRQGQAYAGKGKYSMAKEILKKALALEPKNAAVRNELKRVIDESKLHPEEDELKNKFSNMFNKSGGIYK</sequence>
<dbReference type="InterPro" id="IPR019734">
    <property type="entry name" value="TPR_rpt"/>
</dbReference>
<keyword evidence="1" id="KW-0802">TPR repeat</keyword>
<organism evidence="2 3">
    <name type="scientific">Saprolegnia diclina (strain VS20)</name>
    <dbReference type="NCBI Taxonomy" id="1156394"/>
    <lineage>
        <taxon>Eukaryota</taxon>
        <taxon>Sar</taxon>
        <taxon>Stramenopiles</taxon>
        <taxon>Oomycota</taxon>
        <taxon>Saprolegniomycetes</taxon>
        <taxon>Saprolegniales</taxon>
        <taxon>Saprolegniaceae</taxon>
        <taxon>Saprolegnia</taxon>
    </lineage>
</organism>
<protein>
    <submittedName>
        <fullName evidence="2">Uncharacterized protein</fullName>
    </submittedName>
</protein>
<dbReference type="InParanoid" id="T0Q657"/>
<proteinExistence type="predicted"/>
<dbReference type="PROSITE" id="PS50005">
    <property type="entry name" value="TPR"/>
    <property type="match status" value="2"/>
</dbReference>
<dbReference type="InterPro" id="IPR050754">
    <property type="entry name" value="FKBP4/5/8-like"/>
</dbReference>
<feature type="repeat" description="TPR" evidence="1">
    <location>
        <begin position="94"/>
        <end position="127"/>
    </location>
</feature>
<dbReference type="Pfam" id="PF14559">
    <property type="entry name" value="TPR_19"/>
    <property type="match status" value="1"/>
</dbReference>
<name>T0Q657_SAPDV</name>
<dbReference type="VEuPathDB" id="FungiDB:SDRG_09325"/>
<gene>
    <name evidence="2" type="ORF">SDRG_09325</name>
</gene>
<reference evidence="2 3" key="1">
    <citation type="submission" date="2012-04" db="EMBL/GenBank/DDBJ databases">
        <title>The Genome Sequence of Saprolegnia declina VS20.</title>
        <authorList>
            <consortium name="The Broad Institute Genome Sequencing Platform"/>
            <person name="Russ C."/>
            <person name="Nusbaum C."/>
            <person name="Tyler B."/>
            <person name="van West P."/>
            <person name="Dieguez-Uribeondo J."/>
            <person name="de Bruijn I."/>
            <person name="Tripathy S."/>
            <person name="Jiang R."/>
            <person name="Young S.K."/>
            <person name="Zeng Q."/>
            <person name="Gargeya S."/>
            <person name="Fitzgerald M."/>
            <person name="Haas B."/>
            <person name="Abouelleil A."/>
            <person name="Alvarado L."/>
            <person name="Arachchi H.M."/>
            <person name="Berlin A."/>
            <person name="Chapman S.B."/>
            <person name="Goldberg J."/>
            <person name="Griggs A."/>
            <person name="Gujja S."/>
            <person name="Hansen M."/>
            <person name="Howarth C."/>
            <person name="Imamovic A."/>
            <person name="Larimer J."/>
            <person name="McCowen C."/>
            <person name="Montmayeur A."/>
            <person name="Murphy C."/>
            <person name="Neiman D."/>
            <person name="Pearson M."/>
            <person name="Priest M."/>
            <person name="Roberts A."/>
            <person name="Saif S."/>
            <person name="Shea T."/>
            <person name="Sisk P."/>
            <person name="Sykes S."/>
            <person name="Wortman J."/>
            <person name="Nusbaum C."/>
            <person name="Birren B."/>
        </authorList>
    </citation>
    <scope>NUCLEOTIDE SEQUENCE [LARGE SCALE GENOMIC DNA]</scope>
    <source>
        <strain evidence="2 3">VS20</strain>
    </source>
</reference>
<dbReference type="InterPro" id="IPR011990">
    <property type="entry name" value="TPR-like_helical_dom_sf"/>
</dbReference>
<dbReference type="STRING" id="1156394.T0Q657"/>
<accession>T0Q657</accession>
<dbReference type="eggNOG" id="KOG0543">
    <property type="taxonomic scope" value="Eukaryota"/>
</dbReference>
<dbReference type="Proteomes" id="UP000030762">
    <property type="component" value="Unassembled WGS sequence"/>
</dbReference>
<feature type="repeat" description="TPR" evidence="1">
    <location>
        <begin position="128"/>
        <end position="161"/>
    </location>
</feature>
<dbReference type="GeneID" id="19950052"/>
<dbReference type="EMBL" id="JH767160">
    <property type="protein sequence ID" value="EQC33349.1"/>
    <property type="molecule type" value="Genomic_DNA"/>
</dbReference>
<keyword evidence="3" id="KW-1185">Reference proteome</keyword>
<dbReference type="AlphaFoldDB" id="T0Q657"/>
<evidence type="ECO:0000313" key="3">
    <source>
        <dbReference type="Proteomes" id="UP000030762"/>
    </source>
</evidence>
<evidence type="ECO:0000256" key="1">
    <source>
        <dbReference type="PROSITE-ProRule" id="PRU00339"/>
    </source>
</evidence>
<dbReference type="FunFam" id="1.25.40.10:FF:000052">
    <property type="entry name" value="Aryl-hydrocarbon-interacting protein-like 1"/>
    <property type="match status" value="1"/>
</dbReference>
<dbReference type="OrthoDB" id="433738at2759"/>
<dbReference type="PANTHER" id="PTHR46512">
    <property type="entry name" value="PEPTIDYLPROLYL ISOMERASE"/>
    <property type="match status" value="1"/>
</dbReference>
<dbReference type="PROSITE" id="PS50293">
    <property type="entry name" value="TPR_REGION"/>
    <property type="match status" value="1"/>
</dbReference>
<dbReference type="RefSeq" id="XP_008613472.1">
    <property type="nucleotide sequence ID" value="XM_008615250.1"/>
</dbReference>
<dbReference type="SUPFAM" id="SSF48452">
    <property type="entry name" value="TPR-like"/>
    <property type="match status" value="1"/>
</dbReference>
<dbReference type="Gene3D" id="1.25.40.10">
    <property type="entry name" value="Tetratricopeptide repeat domain"/>
    <property type="match status" value="1"/>
</dbReference>